<protein>
    <recommendedName>
        <fullName evidence="3">C2CD3 N-terminal C2 domain-containing protein</fullName>
    </recommendedName>
</protein>
<feature type="coiled-coil region" evidence="1">
    <location>
        <begin position="1474"/>
        <end position="1501"/>
    </location>
</feature>
<dbReference type="SUPFAM" id="SSF49562">
    <property type="entry name" value="C2 domain (Calcium/lipid-binding domain, CaLB)"/>
    <property type="match status" value="1"/>
</dbReference>
<feature type="compositionally biased region" description="Pro residues" evidence="2">
    <location>
        <begin position="573"/>
        <end position="582"/>
    </location>
</feature>
<feature type="compositionally biased region" description="Basic residues" evidence="2">
    <location>
        <begin position="696"/>
        <end position="705"/>
    </location>
</feature>
<feature type="compositionally biased region" description="Basic and acidic residues" evidence="2">
    <location>
        <begin position="628"/>
        <end position="652"/>
    </location>
</feature>
<gene>
    <name evidence="4" type="ORF">g.88195</name>
</gene>
<feature type="region of interest" description="Disordered" evidence="2">
    <location>
        <begin position="1132"/>
        <end position="1163"/>
    </location>
</feature>
<dbReference type="PANTHER" id="PTHR21254">
    <property type="entry name" value="C2 DOMAIN-CONTAINING PROTEIN 3"/>
    <property type="match status" value="1"/>
</dbReference>
<feature type="region of interest" description="Disordered" evidence="2">
    <location>
        <begin position="696"/>
        <end position="738"/>
    </location>
</feature>
<accession>A0A146LKI2</accession>
<feature type="region of interest" description="Disordered" evidence="2">
    <location>
        <begin position="1019"/>
        <end position="1071"/>
    </location>
</feature>
<feature type="compositionally biased region" description="Low complexity" evidence="2">
    <location>
        <begin position="583"/>
        <end position="594"/>
    </location>
</feature>
<organism evidence="4">
    <name type="scientific">Lygus hesperus</name>
    <name type="common">Western plant bug</name>
    <dbReference type="NCBI Taxonomy" id="30085"/>
    <lineage>
        <taxon>Eukaryota</taxon>
        <taxon>Metazoa</taxon>
        <taxon>Ecdysozoa</taxon>
        <taxon>Arthropoda</taxon>
        <taxon>Hexapoda</taxon>
        <taxon>Insecta</taxon>
        <taxon>Pterygota</taxon>
        <taxon>Neoptera</taxon>
        <taxon>Paraneoptera</taxon>
        <taxon>Hemiptera</taxon>
        <taxon>Heteroptera</taxon>
        <taxon>Panheteroptera</taxon>
        <taxon>Cimicomorpha</taxon>
        <taxon>Miridae</taxon>
        <taxon>Mirini</taxon>
        <taxon>Lygus</taxon>
    </lineage>
</organism>
<feature type="compositionally biased region" description="Polar residues" evidence="2">
    <location>
        <begin position="1537"/>
        <end position="1546"/>
    </location>
</feature>
<dbReference type="PANTHER" id="PTHR21254:SF1">
    <property type="entry name" value="C2 DOMAIN-CONTAINING PROTEIN 3"/>
    <property type="match status" value="1"/>
</dbReference>
<feature type="domain" description="C2CD3 N-terminal C2" evidence="3">
    <location>
        <begin position="6"/>
        <end position="154"/>
    </location>
</feature>
<feature type="region of interest" description="Disordered" evidence="2">
    <location>
        <begin position="628"/>
        <end position="678"/>
    </location>
</feature>
<feature type="region of interest" description="Disordered" evidence="2">
    <location>
        <begin position="752"/>
        <end position="786"/>
    </location>
</feature>
<keyword evidence="1" id="KW-0175">Coiled coil</keyword>
<dbReference type="Pfam" id="PF25339">
    <property type="entry name" value="C2_C2CD3_N"/>
    <property type="match status" value="1"/>
</dbReference>
<dbReference type="InterPro" id="IPR035892">
    <property type="entry name" value="C2_domain_sf"/>
</dbReference>
<evidence type="ECO:0000256" key="1">
    <source>
        <dbReference type="SAM" id="Coils"/>
    </source>
</evidence>
<name>A0A146LKI2_LYGHE</name>
<feature type="region of interest" description="Disordered" evidence="2">
    <location>
        <begin position="542"/>
        <end position="604"/>
    </location>
</feature>
<sequence>MSPILIPPGVCGRNRGTISISVEEVFWSGTPQGDIYVKFSWWGSDEVYEFFPKDLTRFKDKSHERTEKQSSEKANSFTFPVGTSIRLLENYFKKWKSMVFNVYRIKDKRYLGCAQVENLECILADTRFSSYFPILDKKGVKLGDLRVVFSLQMKKKKYKLKSDFPIVRNCPVENVWGAGDSDLLADLVSRGQELRKDMVKSVLSSCEAKDVDEVVDEKLPPARPSEEERDRKAKLVDFLMGKELTEPEKEIAMKTLRCTSPSDSILEVAATIADNMRENTTQAYEDTYQKKFCSVGEKKALSVEDKPFSDGRGDQNCAKSNIFGKETHNQIPALDEFRLENVSRQSFCGTQKLSGGPVNSFRITFGVMTLTALGLKKVSTSPTIKPLSNRIRPAKSPGIVFSLETVMPYSPKCKPASLKPVTLSSKAFGGNDVVFNDSITQKFRHSKDSAWLKVTEHISGLPIKVYWRCLNQRLPSLLGQCLLPDDLASEDFESSFHLTVQTAYKQAAAMLACKVELGTSKVFGNELLGDDKKRKKTRLESMLPQMSEVPPSRASVVSDKTLSQENSKESFSFPPPPVPPPSSRCRTASSATSTNIREPSEPDHHLMNAISNLNEKLTKKSVQVRIEDVDENAKDKDSEKSKPMSARFEEPRLQNSFEAGGPREAEGGGGACQNKSPRRGCCCCCRGCPGDCKRRKSVRKKHLRDRRPSSYRGSAAKHDEQTSTGVSNSEGGMSPGDQEILDQVNAYLRGSRFHSPPTKLTRKHRNTGQASRIRETSDQPKRLDTVFNDDQTPREFKSKIQLESTYTNNRRKEFTADDKYLGRSPDELPSVHRFNINVYSSDAQIFYREGELELYMAYRFPQTDPVSGKLFCPAEVSSIELSGDAAPVTHYLPLRTSLSEALLTYPKQNVTFHVWARAYMYEKRDFLIGQAKLPLEKLVEWEAAHIYSQKRRTEHPLLPPDKHFINLRIHPSKAELPQHLEPGRIAQLGLEIDYEKFRDLGNESFDRWPLNLAPSTDSPPIRPYYSTSHARDQDLGDLYSNGRRGRDNDSVRWANPSFDHQDFHPSPPPGDWGVRVVNSFSDRGDSRMPASSKFESGRKARLGVGNDLNYRSTLNETSDLREDDELMLILDGRTSPNPVPGDSARKTNPYNTLPPERQVPEADRLNGTWGDANLQYHSTSRIEPANTSNFAPDPDCLHRLQSPRVDRDFPAGVQTADITSPNNSDCHISPFEASVTVHPPPIPKPAANTRMRIEDHPSPLPALARAIDPNYCANKGPSPNLDSSFDLGSESKATQTTVNGQVGVDLFSVRIEVEAAINLLPSVQNGVHSQPSSRVEFDAWSKGREIIVQSNVVNDDANPKYDSAWNVELPAHLLYKGESEFELRVVNIDNGTISTAFIDLTTLSAGLPSIDGWYFLSSHGHKSAGQVKVSITPMESIRKYRDEWIEEFRKKKHESKRCNDDRISCESAQRMMLNESSSTKFKEKMKELEQLTERMKQKLLSVERWDDSPPCTLMREVNDFAQQLVQESNKSADNRTKTTIRASTPSEGLPELDMRTVQEFCPVGSDGDHDFHPNTSTVAVENSPRAFLDYVPASRIRKPFSKTLSASREKFEDSDDSAGILGSKLSLEKCHKELEQLPKDSLDAASIAIEQMIAELRNQKIDDSKS</sequence>
<feature type="compositionally biased region" description="Basic and acidic residues" evidence="2">
    <location>
        <begin position="772"/>
        <end position="784"/>
    </location>
</feature>
<evidence type="ECO:0000256" key="2">
    <source>
        <dbReference type="SAM" id="MobiDB-lite"/>
    </source>
</evidence>
<dbReference type="GO" id="GO:0005815">
    <property type="term" value="C:microtubule organizing center"/>
    <property type="evidence" value="ECO:0007669"/>
    <property type="project" value="TreeGrafter"/>
</dbReference>
<evidence type="ECO:0000259" key="3">
    <source>
        <dbReference type="Pfam" id="PF25339"/>
    </source>
</evidence>
<dbReference type="GO" id="GO:0060271">
    <property type="term" value="P:cilium assembly"/>
    <property type="evidence" value="ECO:0007669"/>
    <property type="project" value="TreeGrafter"/>
</dbReference>
<proteinExistence type="predicted"/>
<feature type="compositionally biased region" description="Polar residues" evidence="2">
    <location>
        <begin position="722"/>
        <end position="731"/>
    </location>
</feature>
<dbReference type="EMBL" id="GDHC01011283">
    <property type="protein sequence ID" value="JAQ07346.1"/>
    <property type="molecule type" value="Transcribed_RNA"/>
</dbReference>
<reference evidence="4" key="1">
    <citation type="journal article" date="2016" name="Gigascience">
        <title>De novo construction of an expanded transcriptome assembly for the western tarnished plant bug, Lygus hesperus.</title>
        <authorList>
            <person name="Tassone E.E."/>
            <person name="Geib S.M."/>
            <person name="Hall B."/>
            <person name="Fabrick J.A."/>
            <person name="Brent C.S."/>
            <person name="Hull J.J."/>
        </authorList>
    </citation>
    <scope>NUCLEOTIDE SEQUENCE</scope>
</reference>
<dbReference type="InterPro" id="IPR057537">
    <property type="entry name" value="C2_C2CD3_N"/>
</dbReference>
<feature type="region of interest" description="Disordered" evidence="2">
    <location>
        <begin position="1529"/>
        <end position="1548"/>
    </location>
</feature>
<evidence type="ECO:0000313" key="4">
    <source>
        <dbReference type="EMBL" id="JAQ07346.1"/>
    </source>
</evidence>